<keyword evidence="4" id="KW-0175">Coiled coil</keyword>
<feature type="region of interest" description="Disordered" evidence="5">
    <location>
        <begin position="784"/>
        <end position="823"/>
    </location>
</feature>
<keyword evidence="3" id="KW-0653">Protein transport</keyword>
<evidence type="ECO:0000259" key="7">
    <source>
        <dbReference type="Pfam" id="PF16206"/>
    </source>
</evidence>
<organism evidence="9 10">
    <name type="scientific">Hirsutella minnesotensis 3608</name>
    <dbReference type="NCBI Taxonomy" id="1043627"/>
    <lineage>
        <taxon>Eukaryota</taxon>
        <taxon>Fungi</taxon>
        <taxon>Dikarya</taxon>
        <taxon>Ascomycota</taxon>
        <taxon>Pezizomycotina</taxon>
        <taxon>Sordariomycetes</taxon>
        <taxon>Hypocreomycetidae</taxon>
        <taxon>Hypocreales</taxon>
        <taxon>Ophiocordycipitaceae</taxon>
        <taxon>Hirsutella</taxon>
    </lineage>
</organism>
<feature type="compositionally biased region" description="Basic residues" evidence="5">
    <location>
        <begin position="806"/>
        <end position="817"/>
    </location>
</feature>
<dbReference type="Pfam" id="PF16206">
    <property type="entry name" value="Mon2_C"/>
    <property type="match status" value="1"/>
</dbReference>
<evidence type="ECO:0000256" key="5">
    <source>
        <dbReference type="SAM" id="MobiDB-lite"/>
    </source>
</evidence>
<name>A0A0F7ZJQ9_9HYPO</name>
<evidence type="ECO:0000259" key="8">
    <source>
        <dbReference type="Pfam" id="PF16213"/>
    </source>
</evidence>
<feature type="coiled-coil region" evidence="4">
    <location>
        <begin position="10"/>
        <end position="41"/>
    </location>
</feature>
<evidence type="ECO:0000256" key="1">
    <source>
        <dbReference type="ARBA" id="ARBA00008144"/>
    </source>
</evidence>
<comment type="similarity">
    <text evidence="1">Belongs to the MON2 family.</text>
</comment>
<keyword evidence="2" id="KW-0813">Transport</keyword>
<feature type="domain" description="Mon2/Sec7/BIG1-like dimerisation and cyclophilin-binding" evidence="8">
    <location>
        <begin position="4"/>
        <end position="174"/>
    </location>
</feature>
<dbReference type="InterPro" id="IPR032629">
    <property type="entry name" value="DCB_dom"/>
</dbReference>
<evidence type="ECO:0000259" key="6">
    <source>
        <dbReference type="Pfam" id="PF12783"/>
    </source>
</evidence>
<evidence type="ECO:0000313" key="10">
    <source>
        <dbReference type="Proteomes" id="UP000054481"/>
    </source>
</evidence>
<dbReference type="InterPro" id="IPR032691">
    <property type="entry name" value="Mon2/Sec7/BIG1-like_HUS"/>
</dbReference>
<dbReference type="Pfam" id="PF12783">
    <property type="entry name" value="Sec7-like_HUS"/>
    <property type="match status" value="1"/>
</dbReference>
<evidence type="ECO:0008006" key="11">
    <source>
        <dbReference type="Google" id="ProtNLM"/>
    </source>
</evidence>
<feature type="region of interest" description="Disordered" evidence="5">
    <location>
        <begin position="476"/>
        <end position="526"/>
    </location>
</feature>
<keyword evidence="10" id="KW-1185">Reference proteome</keyword>
<evidence type="ECO:0000313" key="9">
    <source>
        <dbReference type="EMBL" id="KJZ74626.1"/>
    </source>
</evidence>
<dbReference type="InterPro" id="IPR032817">
    <property type="entry name" value="Mon2_C"/>
</dbReference>
<sequence>MTAQLLSTELANLIQESKRKHNDLRQAAEKSLEELKQLGNSEQSVADQLSQKPSFVNPFIIACGTKNAKFTGIAIVCLQRLIVARALPRSKLSQVLEALMQASSAGLDVQLKILQALPSLLQNFSSDIRGDLLVTALNICFILQSSKNAIVNNTAAATLQQLVVSVFDKVVTEDKNTAEAPVAGEAPTATGQIQLRASALDACRIFNDLCLITENQRPEFLRFSGLPQTFGLELIESVITNHAAVFTTHPEQAHILRVRVMPLIFSALKGKPTFATTVRLVRILYTMLRRHMGILPSECGEAFDILTQLLDQDAALWKRALCMEVFRGIFAEHALVQRIYASYDAKKGEKNVFKTLTATFVRLSSEKPAVIGLGHQSTVPATDASGVPGTSSDQAMLEASGVTGLLGGGSLGPESSSTGISMQWSSVRVPCIDQLDKTEPPPIPESYIYGLVLTCISSLSDGLAKFILPLTVPNEGRSRRKAQSKQDLVSSSPSSPHPGIDSPMLRGSSGRDRSASSSFKKNPVPLNPLELEDHPMYADVKVCASIVDECWPAILATCSTFLYASLDQEYYHSLVRAFQRFAHVAGLLHLSTPRDAFLTTLGKSAVPPNVLTACHNSGLARPTTPSPQPETTTSTLLSNARGLLGVDTSASSSAATSESKRHGSVDASAAPSLNTRNLLCLRALLNLGIALGPTLGSAWTIILETLQQADFILYATGKSGGRTPSLGSREQFGESEANSLMSNFGHEVRAVETAASRLVESTVDFPNSSFLEVIEAMCRLLEQQQAEKPPSNDKTDSPPAAGADRSRKRRPEQHRRVLSFSKPSSDASTQELLFALGKLGEIASINIDRLLTNDADASGWHILVKELINKLGSPAMASQVRLRAADILSGLMLEAANVASIMSSDSDAEAEDVRGVTQLRVLGALKDALIPLLEHARGASVAEHTTDVDVHRILLEGLRSIIEGCGENLVCGWDTAFDIIDSVFDTEQLGLKERTRATASNKTLATRSSKLVRSSFSSLQLICSDFLPSLPKSCFLTLVDTLYKFCSQDDDLNIALTTITFFWVLSDFLSANESSLAITAELIPSQDAEDLNLEKLAGDGTQKGSDAALWMLLLLRLTSVTTDYRLELRNSAIQTLLRIFDAYGDRLGAEAWATCIESVIFKLLTSLEAELRAAETDEEAADGEKAEWYGSAAVVLNGISGLLANYLDVLTTHQSFNRLWHELLAHWATLLDFQVLEVNTATFKALTRILSQGSDKKKTAFNRSSVESVWELWSRGVPVSKRDVIPNTGAEDNQGCLLAYVAALREIYQLLQDDITVDRVKKALMLLHQTVEEASVGTYAPDIEHATPLQTQVLGAVAMVRTDVKGVPSCIVNQISDFITLAYNESRLSNDSSNGPRRTYVAMSKASMKLLEDIVVKHASDRDIYISGALKRALAALSRPVALKYRFPIVTKAVQPWRLATSSALGIMRSTLPQLGPLDIPHDVVRSIWAVVVSLADGILGADTGSAKPGTNLKEDEGFDIDCFRQMRALVIPALGGEAIEDRTRRAYTESLFRASLIHAVTAAEQHVLEKQGGNDNPQADADALLTTLYTLRPGRTTTIMPTRRTQMAYVAFRELFSLTAAREDQVVEASKEPPRHPTSESDVDLRLLWSRIASEAALLLVLRCALTLRGYAADQPLRGKMPQPISQRKELVWTLERLVDLESSLGSADASVSGDGQKQRHLLKLYPLIVRSLEVDGDQEVQRLLRQALDVIGGQMGMVGG</sequence>
<gene>
    <name evidence="9" type="ORF">HIM_05976</name>
</gene>
<proteinExistence type="inferred from homology"/>
<dbReference type="GO" id="GO:0015031">
    <property type="term" value="P:protein transport"/>
    <property type="evidence" value="ECO:0007669"/>
    <property type="project" value="UniProtKB-KW"/>
</dbReference>
<evidence type="ECO:0000256" key="3">
    <source>
        <dbReference type="ARBA" id="ARBA00022927"/>
    </source>
</evidence>
<dbReference type="Proteomes" id="UP000054481">
    <property type="component" value="Unassembled WGS sequence"/>
</dbReference>
<evidence type="ECO:0000256" key="4">
    <source>
        <dbReference type="SAM" id="Coils"/>
    </source>
</evidence>
<dbReference type="EMBL" id="KQ030524">
    <property type="protein sequence ID" value="KJZ74626.1"/>
    <property type="molecule type" value="Genomic_DNA"/>
</dbReference>
<dbReference type="InterPro" id="IPR016024">
    <property type="entry name" value="ARM-type_fold"/>
</dbReference>
<reference evidence="9 10" key="1">
    <citation type="journal article" date="2014" name="Genome Biol. Evol.">
        <title>Comparative genomics and transcriptomics analyses reveal divergent lifestyle features of nematode endoparasitic fungus Hirsutella minnesotensis.</title>
        <authorList>
            <person name="Lai Y."/>
            <person name="Liu K."/>
            <person name="Zhang X."/>
            <person name="Zhang X."/>
            <person name="Li K."/>
            <person name="Wang N."/>
            <person name="Shu C."/>
            <person name="Wu Y."/>
            <person name="Wang C."/>
            <person name="Bushley K.E."/>
            <person name="Xiang M."/>
            <person name="Liu X."/>
        </authorList>
    </citation>
    <scope>NUCLEOTIDE SEQUENCE [LARGE SCALE GENOMIC DNA]</scope>
    <source>
        <strain evidence="9 10">3608</strain>
    </source>
</reference>
<dbReference type="PANTHER" id="PTHR10663">
    <property type="entry name" value="GUANYL-NUCLEOTIDE EXCHANGE FACTOR"/>
    <property type="match status" value="1"/>
</dbReference>
<dbReference type="Pfam" id="PF16213">
    <property type="entry name" value="DCB"/>
    <property type="match status" value="1"/>
</dbReference>
<dbReference type="PANTHER" id="PTHR10663:SF333">
    <property type="entry name" value="PROTEIN MON2 HOMOLOG"/>
    <property type="match status" value="1"/>
</dbReference>
<feature type="domain" description="Mon2 C-terminal" evidence="7">
    <location>
        <begin position="1025"/>
        <end position="1261"/>
    </location>
</feature>
<protein>
    <recommendedName>
        <fullName evidence="11">Endosomal peripheral membrane protein</fullName>
    </recommendedName>
</protein>
<feature type="domain" description="Mon2/Sec7/BIG1-like HUS" evidence="6">
    <location>
        <begin position="199"/>
        <end position="352"/>
    </location>
</feature>
<feature type="compositionally biased region" description="Polar residues" evidence="5">
    <location>
        <begin position="485"/>
        <end position="494"/>
    </location>
</feature>
<dbReference type="OrthoDB" id="294853at2759"/>
<dbReference type="GO" id="GO:0005794">
    <property type="term" value="C:Golgi apparatus"/>
    <property type="evidence" value="ECO:0007669"/>
    <property type="project" value="UniProtKB-ARBA"/>
</dbReference>
<accession>A0A0F7ZJQ9</accession>
<evidence type="ECO:0000256" key="2">
    <source>
        <dbReference type="ARBA" id="ARBA00022448"/>
    </source>
</evidence>
<dbReference type="SUPFAM" id="SSF48371">
    <property type="entry name" value="ARM repeat"/>
    <property type="match status" value="1"/>
</dbReference>